<dbReference type="InterPro" id="IPR000835">
    <property type="entry name" value="HTH_MarR-typ"/>
</dbReference>
<dbReference type="InterPro" id="IPR036390">
    <property type="entry name" value="WH_DNA-bd_sf"/>
</dbReference>
<dbReference type="PROSITE" id="PS50995">
    <property type="entry name" value="HTH_MARR_2"/>
    <property type="match status" value="1"/>
</dbReference>
<proteinExistence type="predicted"/>
<dbReference type="RefSeq" id="WP_166328454.1">
    <property type="nucleotide sequence ID" value="NZ_CP049933.1"/>
</dbReference>
<evidence type="ECO:0000256" key="1">
    <source>
        <dbReference type="SAM" id="MobiDB-lite"/>
    </source>
</evidence>
<name>A0ABX6JXW4_9MICO</name>
<dbReference type="PANTHER" id="PTHR33164:SF99">
    <property type="entry name" value="MARR FAMILY REGULATORY PROTEIN"/>
    <property type="match status" value="1"/>
</dbReference>
<feature type="domain" description="HTH marR-type" evidence="2">
    <location>
        <begin position="1"/>
        <end position="143"/>
    </location>
</feature>
<dbReference type="InterPro" id="IPR039422">
    <property type="entry name" value="MarR/SlyA-like"/>
</dbReference>
<dbReference type="Proteomes" id="UP000503441">
    <property type="component" value="Chromosome"/>
</dbReference>
<keyword evidence="4" id="KW-1185">Reference proteome</keyword>
<organism evidence="3 4">
    <name type="scientific">Leucobacter coleopterorum</name>
    <dbReference type="NCBI Taxonomy" id="2714933"/>
    <lineage>
        <taxon>Bacteria</taxon>
        <taxon>Bacillati</taxon>
        <taxon>Actinomycetota</taxon>
        <taxon>Actinomycetes</taxon>
        <taxon>Micrococcales</taxon>
        <taxon>Microbacteriaceae</taxon>
        <taxon>Leucobacter</taxon>
    </lineage>
</organism>
<evidence type="ECO:0000313" key="3">
    <source>
        <dbReference type="EMBL" id="QIM17684.1"/>
    </source>
</evidence>
<reference evidence="3 4" key="1">
    <citation type="submission" date="2020-03" db="EMBL/GenBank/DDBJ databases">
        <title>Leucobacter sp. nov., isolated from beetles.</title>
        <authorList>
            <person name="Hyun D.-W."/>
            <person name="Bae J.-W."/>
        </authorList>
    </citation>
    <scope>NUCLEOTIDE SEQUENCE [LARGE SCALE GENOMIC DNA]</scope>
    <source>
        <strain evidence="3 4">HDW9A</strain>
    </source>
</reference>
<dbReference type="EMBL" id="CP049933">
    <property type="protein sequence ID" value="QIM17684.1"/>
    <property type="molecule type" value="Genomic_DNA"/>
</dbReference>
<protein>
    <submittedName>
        <fullName evidence="3">MarR family transcriptional regulator</fullName>
    </submittedName>
</protein>
<dbReference type="SUPFAM" id="SSF46785">
    <property type="entry name" value="Winged helix' DNA-binding domain"/>
    <property type="match status" value="1"/>
</dbReference>
<sequence length="181" mass="19620">MSELSHGERVAIARLRALIELLPTILDRHLAGSGIHSFEYTLLEALHEADAGRLQLSALAARTNASLPRLSRVVSGLERKGLVVRTTCPNDGRATNASLTSDGERVYLDSTPLYDQALRSLIFDELGSEGTSTLAEITYMILTKLDPGHRFSATDDESDSSTDCAADPARLQQDCPADPIR</sequence>
<evidence type="ECO:0000259" key="2">
    <source>
        <dbReference type="PROSITE" id="PS50995"/>
    </source>
</evidence>
<dbReference type="Gene3D" id="1.10.10.10">
    <property type="entry name" value="Winged helix-like DNA-binding domain superfamily/Winged helix DNA-binding domain"/>
    <property type="match status" value="1"/>
</dbReference>
<feature type="region of interest" description="Disordered" evidence="1">
    <location>
        <begin position="151"/>
        <end position="181"/>
    </location>
</feature>
<evidence type="ECO:0000313" key="4">
    <source>
        <dbReference type="Proteomes" id="UP000503441"/>
    </source>
</evidence>
<dbReference type="InterPro" id="IPR036388">
    <property type="entry name" value="WH-like_DNA-bd_sf"/>
</dbReference>
<accession>A0ABX6JXW4</accession>
<gene>
    <name evidence="3" type="ORF">G7066_01310</name>
</gene>
<dbReference type="SMART" id="SM00347">
    <property type="entry name" value="HTH_MARR"/>
    <property type="match status" value="1"/>
</dbReference>
<dbReference type="Pfam" id="PF12802">
    <property type="entry name" value="MarR_2"/>
    <property type="match status" value="1"/>
</dbReference>
<dbReference type="PANTHER" id="PTHR33164">
    <property type="entry name" value="TRANSCRIPTIONAL REGULATOR, MARR FAMILY"/>
    <property type="match status" value="1"/>
</dbReference>